<comment type="cofactor">
    <cofactor evidence="1">
        <name>[4Fe-4S] cluster</name>
        <dbReference type="ChEBI" id="CHEBI:49883"/>
    </cofactor>
</comment>
<organism evidence="18 19">
    <name type="scientific">Spirochaeta isovalerica</name>
    <dbReference type="NCBI Taxonomy" id="150"/>
    <lineage>
        <taxon>Bacteria</taxon>
        <taxon>Pseudomonadati</taxon>
        <taxon>Spirochaetota</taxon>
        <taxon>Spirochaetia</taxon>
        <taxon>Spirochaetales</taxon>
        <taxon>Spirochaetaceae</taxon>
        <taxon>Spirochaeta</taxon>
    </lineage>
</organism>
<gene>
    <name evidence="18" type="ORF">HNR50_003027</name>
</gene>
<dbReference type="PRINTS" id="PR00415">
    <property type="entry name" value="ACONITASE"/>
</dbReference>
<dbReference type="GO" id="GO:0046872">
    <property type="term" value="F:metal ion binding"/>
    <property type="evidence" value="ECO:0007669"/>
    <property type="project" value="UniProtKB-KW"/>
</dbReference>
<evidence type="ECO:0000256" key="4">
    <source>
        <dbReference type="ARBA" id="ARBA00012926"/>
    </source>
</evidence>
<evidence type="ECO:0000256" key="12">
    <source>
        <dbReference type="ARBA" id="ARBA00023501"/>
    </source>
</evidence>
<dbReference type="GO" id="GO:0005829">
    <property type="term" value="C:cytosol"/>
    <property type="evidence" value="ECO:0007669"/>
    <property type="project" value="TreeGrafter"/>
</dbReference>
<evidence type="ECO:0000256" key="3">
    <source>
        <dbReference type="ARBA" id="ARBA00007185"/>
    </source>
</evidence>
<dbReference type="PROSITE" id="PS00450">
    <property type="entry name" value="ACONITASE_1"/>
    <property type="match status" value="1"/>
</dbReference>
<evidence type="ECO:0000256" key="7">
    <source>
        <dbReference type="ARBA" id="ARBA00022723"/>
    </source>
</evidence>
<dbReference type="SUPFAM" id="SSF52016">
    <property type="entry name" value="LeuD/IlvD-like"/>
    <property type="match status" value="1"/>
</dbReference>
<dbReference type="InterPro" id="IPR015931">
    <property type="entry name" value="Acnase/IPM_dHydase_lsu_aba_1/3"/>
</dbReference>
<evidence type="ECO:0000256" key="9">
    <source>
        <dbReference type="ARBA" id="ARBA00023004"/>
    </source>
</evidence>
<dbReference type="NCBIfam" id="NF005558">
    <property type="entry name" value="PRK07229.1"/>
    <property type="match status" value="1"/>
</dbReference>
<dbReference type="InterPro" id="IPR015928">
    <property type="entry name" value="Aconitase/3IPM_dehydase_swvl"/>
</dbReference>
<dbReference type="Gene3D" id="3.30.499.10">
    <property type="entry name" value="Aconitase, domain 3"/>
    <property type="match status" value="2"/>
</dbReference>
<dbReference type="FunFam" id="3.20.19.10:FF:000002">
    <property type="entry name" value="Aconitate hydratase, mitochondrial"/>
    <property type="match status" value="1"/>
</dbReference>
<evidence type="ECO:0000256" key="1">
    <source>
        <dbReference type="ARBA" id="ARBA00001966"/>
    </source>
</evidence>
<dbReference type="PROSITE" id="PS01244">
    <property type="entry name" value="ACONITASE_2"/>
    <property type="match status" value="1"/>
</dbReference>
<keyword evidence="8" id="KW-0809">Transit peptide</keyword>
<dbReference type="UniPathway" id="UPA00223">
    <property type="reaction ID" value="UER00718"/>
</dbReference>
<name>A0A841RDP1_9SPIO</name>
<dbReference type="InterPro" id="IPR001030">
    <property type="entry name" value="Acoase/IPM_deHydtase_lsu_aba"/>
</dbReference>
<protein>
    <recommendedName>
        <fullName evidence="5">Aconitate hydratase A</fullName>
        <ecNumber evidence="4">4.2.1.3</ecNumber>
    </recommendedName>
    <alternativeName>
        <fullName evidence="13">Citrate hydro-lyase</fullName>
    </alternativeName>
    <alternativeName>
        <fullName evidence="15">Iron-responsive protein-like</fullName>
    </alternativeName>
    <alternativeName>
        <fullName evidence="14">RNA-binding protein</fullName>
    </alternativeName>
</protein>
<keyword evidence="9" id="KW-0408">Iron</keyword>
<comment type="caution">
    <text evidence="18">The sequence shown here is derived from an EMBL/GenBank/DDBJ whole genome shotgun (WGS) entry which is preliminary data.</text>
</comment>
<evidence type="ECO:0000313" key="18">
    <source>
        <dbReference type="EMBL" id="MBB6481347.1"/>
    </source>
</evidence>
<evidence type="ECO:0000256" key="5">
    <source>
        <dbReference type="ARBA" id="ARBA00019378"/>
    </source>
</evidence>
<dbReference type="EMBL" id="JACHGJ010000006">
    <property type="protein sequence ID" value="MBB6481347.1"/>
    <property type="molecule type" value="Genomic_DNA"/>
</dbReference>
<keyword evidence="6" id="KW-0816">Tricarboxylic acid cycle</keyword>
<dbReference type="PANTHER" id="PTHR43160:SF3">
    <property type="entry name" value="ACONITATE HYDRATASE, MITOCHONDRIAL"/>
    <property type="match status" value="1"/>
</dbReference>
<dbReference type="InterPro" id="IPR000573">
    <property type="entry name" value="AconitaseA/IPMdHydase_ssu_swvl"/>
</dbReference>
<feature type="domain" description="Aconitase/3-isopropylmalate dehydratase large subunit alpha/beta/alpha" evidence="16">
    <location>
        <begin position="37"/>
        <end position="479"/>
    </location>
</feature>
<dbReference type="GO" id="GO:0003994">
    <property type="term" value="F:aconitate hydratase activity"/>
    <property type="evidence" value="ECO:0007669"/>
    <property type="project" value="UniProtKB-EC"/>
</dbReference>
<dbReference type="Gene3D" id="3.40.1060.10">
    <property type="entry name" value="Aconitase, Domain 2"/>
    <property type="match status" value="1"/>
</dbReference>
<evidence type="ECO:0000259" key="17">
    <source>
        <dbReference type="Pfam" id="PF00694"/>
    </source>
</evidence>
<evidence type="ECO:0000256" key="6">
    <source>
        <dbReference type="ARBA" id="ARBA00022532"/>
    </source>
</evidence>
<evidence type="ECO:0000256" key="15">
    <source>
        <dbReference type="ARBA" id="ARBA00031977"/>
    </source>
</evidence>
<dbReference type="NCBIfam" id="TIGR01340">
    <property type="entry name" value="aconitase_mito"/>
    <property type="match status" value="1"/>
</dbReference>
<dbReference type="AlphaFoldDB" id="A0A841RDP1"/>
<dbReference type="SUPFAM" id="SSF53732">
    <property type="entry name" value="Aconitase iron-sulfur domain"/>
    <property type="match status" value="1"/>
</dbReference>
<evidence type="ECO:0000256" key="10">
    <source>
        <dbReference type="ARBA" id="ARBA00023014"/>
    </source>
</evidence>
<proteinExistence type="inferred from homology"/>
<comment type="catalytic activity">
    <reaction evidence="12">
        <text>citrate = D-threo-isocitrate</text>
        <dbReference type="Rhea" id="RHEA:10336"/>
        <dbReference type="ChEBI" id="CHEBI:15562"/>
        <dbReference type="ChEBI" id="CHEBI:16947"/>
        <dbReference type="EC" id="4.2.1.3"/>
    </reaction>
</comment>
<reference evidence="18 19" key="1">
    <citation type="submission" date="2020-08" db="EMBL/GenBank/DDBJ databases">
        <title>Genomic Encyclopedia of Type Strains, Phase IV (KMG-IV): sequencing the most valuable type-strain genomes for metagenomic binning, comparative biology and taxonomic classification.</title>
        <authorList>
            <person name="Goeker M."/>
        </authorList>
    </citation>
    <scope>NUCLEOTIDE SEQUENCE [LARGE SCALE GENOMIC DNA]</scope>
    <source>
        <strain evidence="18 19">DSM 2461</strain>
    </source>
</reference>
<evidence type="ECO:0000256" key="14">
    <source>
        <dbReference type="ARBA" id="ARBA00031081"/>
    </source>
</evidence>
<dbReference type="PANTHER" id="PTHR43160">
    <property type="entry name" value="ACONITATE HYDRATASE B"/>
    <property type="match status" value="1"/>
</dbReference>
<sequence length="755" mass="81826">MAEMKTTADQVKKTYSTQSENLKVIRKRLNRPLTLTEKVFYGHLIDPENQNLTRGKSFLLLQPDRVAMQDATAQMALLQFMLTGREESAVPATTHCDHLIRGREGEAHDMSTALDENKEVYDFLSSVSSRYGIGFWKPGAGIIHQVILENYAFPGGLMIGTDSHTPNAGGLSMAACGVGGADACDVMAGLPWEVKNPGITGVKLTGKLNSWCSPKDVIINLIGELTVKGGTNRVMEYFGEGCDTISCTGKATITNMGAELGATCSLFPYDKNMDIYLRATGRADLADLAAANKENLLADGEVYSKPEDYYDQIIEINLSELEPHLTGPHSPDAAVTISEIRKKAEEGEWPLEVSAALIGSCTNSSYEDLAKAANLAEQAVKAGLKMKVPFFISPGSNVVKDTTERDGILEILQKAGGTVLANACGPCIGQWDRQGIEMGKKNTIVNSFNRNFRARNDGNKATLSFIGGPEMVTMIAFTGNLDFNPSTDSIKTPDGGEFRFSAPQAPSLPPKGFITDTSGFQMPEGKGVEVIVRETSDRLQLLKPFVPFKPEELKDMYVLCKAKGKCTTDHISPAGKWLKYRGHLENISGNMLTGATNYFTGEIGTGTNLLTGEKNIAFSDTAAGYRDAGHPWIIIGDDNYGEGSSREHAAMSPRFMGGAAVIAKSFARIHETNLKKQGILALTFADSNDYDCIEEQDRITLEGLDSFAPGKQLKAVVIHSDGSKDDMLLNHTYNDEQIVWYKAGSALNALRDANG</sequence>
<dbReference type="EC" id="4.2.1.3" evidence="4"/>
<dbReference type="FunFam" id="3.30.499.10:FF:000004">
    <property type="entry name" value="Aconitate hydratase, mitochondrial"/>
    <property type="match status" value="1"/>
</dbReference>
<evidence type="ECO:0000256" key="13">
    <source>
        <dbReference type="ARBA" id="ARBA00029682"/>
    </source>
</evidence>
<dbReference type="GO" id="GO:0051539">
    <property type="term" value="F:4 iron, 4 sulfur cluster binding"/>
    <property type="evidence" value="ECO:0007669"/>
    <property type="project" value="InterPro"/>
</dbReference>
<dbReference type="InterPro" id="IPR015932">
    <property type="entry name" value="Aconitase_dom2"/>
</dbReference>
<evidence type="ECO:0000256" key="11">
    <source>
        <dbReference type="ARBA" id="ARBA00023239"/>
    </source>
</evidence>
<dbReference type="InterPro" id="IPR006248">
    <property type="entry name" value="Aconitase_mito-like"/>
</dbReference>
<dbReference type="InterPro" id="IPR050926">
    <property type="entry name" value="Aconitase/IPM_isomerase"/>
</dbReference>
<feature type="domain" description="Aconitase A/isopropylmalate dehydratase small subunit swivel" evidence="17">
    <location>
        <begin position="557"/>
        <end position="686"/>
    </location>
</feature>
<dbReference type="RefSeq" id="WP_184747599.1">
    <property type="nucleotide sequence ID" value="NZ_JACHGJ010000006.1"/>
</dbReference>
<keyword evidence="10" id="KW-0411">Iron-sulfur</keyword>
<dbReference type="InterPro" id="IPR036008">
    <property type="entry name" value="Aconitase_4Fe-4S_dom"/>
</dbReference>
<comment type="similarity">
    <text evidence="3">Belongs to the aconitase/IPM isomerase family.</text>
</comment>
<evidence type="ECO:0000256" key="8">
    <source>
        <dbReference type="ARBA" id="ARBA00022946"/>
    </source>
</evidence>
<comment type="pathway">
    <text evidence="2">Carbohydrate metabolism; tricarboxylic acid cycle; isocitrate from oxaloacetate: step 2/2.</text>
</comment>
<keyword evidence="11 18" id="KW-0456">Lyase</keyword>
<dbReference type="FunFam" id="3.40.1060.10:FF:000001">
    <property type="entry name" value="Aconitate hydratase, mitochondrial"/>
    <property type="match status" value="1"/>
</dbReference>
<dbReference type="GO" id="GO:0006099">
    <property type="term" value="P:tricarboxylic acid cycle"/>
    <property type="evidence" value="ECO:0007669"/>
    <property type="project" value="UniProtKB-UniPathway"/>
</dbReference>
<evidence type="ECO:0000313" key="19">
    <source>
        <dbReference type="Proteomes" id="UP000587760"/>
    </source>
</evidence>
<dbReference type="Gene3D" id="3.20.19.10">
    <property type="entry name" value="Aconitase, domain 4"/>
    <property type="match status" value="1"/>
</dbReference>
<evidence type="ECO:0000256" key="2">
    <source>
        <dbReference type="ARBA" id="ARBA00004717"/>
    </source>
</evidence>
<dbReference type="Pfam" id="PF00330">
    <property type="entry name" value="Aconitase"/>
    <property type="match status" value="1"/>
</dbReference>
<dbReference type="InterPro" id="IPR018136">
    <property type="entry name" value="Aconitase_4Fe-4S_BS"/>
</dbReference>
<keyword evidence="19" id="KW-1185">Reference proteome</keyword>
<dbReference type="Proteomes" id="UP000587760">
    <property type="component" value="Unassembled WGS sequence"/>
</dbReference>
<keyword evidence="7" id="KW-0479">Metal-binding</keyword>
<accession>A0A841RDP1</accession>
<evidence type="ECO:0000259" key="16">
    <source>
        <dbReference type="Pfam" id="PF00330"/>
    </source>
</evidence>
<dbReference type="Pfam" id="PF00694">
    <property type="entry name" value="Aconitase_C"/>
    <property type="match status" value="1"/>
</dbReference>